<name>A0A2H5EWS6_9RHOB</name>
<protein>
    <submittedName>
        <fullName evidence="2">Dihydroneopterin aldolase</fullName>
    </submittedName>
</protein>
<dbReference type="SUPFAM" id="SSF55620">
    <property type="entry name" value="Tetrahydrobiopterin biosynthesis enzymes-like"/>
    <property type="match status" value="1"/>
</dbReference>
<evidence type="ECO:0000313" key="3">
    <source>
        <dbReference type="Proteomes" id="UP000234530"/>
    </source>
</evidence>
<keyword evidence="3" id="KW-1185">Reference proteome</keyword>
<gene>
    <name evidence="2" type="ORF">CX676_06025</name>
</gene>
<dbReference type="AlphaFoldDB" id="A0A2H5EWS6"/>
<dbReference type="OrthoDB" id="7678026at2"/>
<reference evidence="2 3" key="1">
    <citation type="journal article" date="2013" name="Antonie Van Leeuwenhoek">
        <title>Paracoccus zhejiangensis sp. nov., isolated from activated sludge in wastewater-treatment system.</title>
        <authorList>
            <person name="Wu Z.G."/>
            <person name="Zhang D.F."/>
            <person name="Liu Y.L."/>
            <person name="Wang F."/>
            <person name="Jiang X."/>
            <person name="Li C."/>
            <person name="Li S.P."/>
            <person name="Hong Q."/>
            <person name="Li W.J."/>
        </authorList>
    </citation>
    <scope>NUCLEOTIDE SEQUENCE [LARGE SCALE GENOMIC DNA]</scope>
    <source>
        <strain evidence="2 3">J6</strain>
    </source>
</reference>
<sequence>MDHPDRLHLRDYLVSADIGAFQSERGQTQRLRFNLTVELGQPVSGAGDQVDEILSYDVLTDAVAAGLSDRRYNLLETLAEKIAAEALAHPRAAKIDVTIEKLDRVPGALGLSITRQKGRVAAEPTALRPVVIHLGTDRSLAPPAGAVIVPAAPGLPLPATGDPRRIALLALDQAAWALAGRLGLDVSDSRTEMDWSIANGLPTVWAPYRMVADEIALDADPLALSLWLAGRLNAERLDLALADGAPLPDAPAGSDLIISRLP</sequence>
<dbReference type="KEGG" id="pzh:CX676_06025"/>
<accession>A0A2H5EWS6</accession>
<dbReference type="InterPro" id="IPR043133">
    <property type="entry name" value="GTP-CH-I_C/QueF"/>
</dbReference>
<dbReference type="GO" id="GO:0006760">
    <property type="term" value="P:folic acid-containing compound metabolic process"/>
    <property type="evidence" value="ECO:0007669"/>
    <property type="project" value="InterPro"/>
</dbReference>
<proteinExistence type="predicted"/>
<dbReference type="GO" id="GO:0004150">
    <property type="term" value="F:dihydroneopterin aldolase activity"/>
    <property type="evidence" value="ECO:0007669"/>
    <property type="project" value="InterPro"/>
</dbReference>
<dbReference type="RefSeq" id="WP_101751809.1">
    <property type="nucleotide sequence ID" value="NZ_CP025430.1"/>
</dbReference>
<dbReference type="Gene3D" id="3.30.1130.10">
    <property type="match status" value="1"/>
</dbReference>
<dbReference type="EMBL" id="CP025430">
    <property type="protein sequence ID" value="AUH63768.1"/>
    <property type="molecule type" value="Genomic_DNA"/>
</dbReference>
<feature type="domain" description="Dihydroneopterin aldolase/epimerase" evidence="1">
    <location>
        <begin position="7"/>
        <end position="115"/>
    </location>
</feature>
<dbReference type="SMART" id="SM00905">
    <property type="entry name" value="FolB"/>
    <property type="match status" value="1"/>
</dbReference>
<evidence type="ECO:0000259" key="1">
    <source>
        <dbReference type="SMART" id="SM00905"/>
    </source>
</evidence>
<dbReference type="Proteomes" id="UP000234530">
    <property type="component" value="Chromosome"/>
</dbReference>
<evidence type="ECO:0000313" key="2">
    <source>
        <dbReference type="EMBL" id="AUH63768.1"/>
    </source>
</evidence>
<organism evidence="2 3">
    <name type="scientific">Paracoccus zhejiangensis</name>
    <dbReference type="NCBI Taxonomy" id="1077935"/>
    <lineage>
        <taxon>Bacteria</taxon>
        <taxon>Pseudomonadati</taxon>
        <taxon>Pseudomonadota</taxon>
        <taxon>Alphaproteobacteria</taxon>
        <taxon>Rhodobacterales</taxon>
        <taxon>Paracoccaceae</taxon>
        <taxon>Paracoccus</taxon>
    </lineage>
</organism>
<dbReference type="InterPro" id="IPR006157">
    <property type="entry name" value="FolB_dom"/>
</dbReference>
<dbReference type="Pfam" id="PF02152">
    <property type="entry name" value="FolB"/>
    <property type="match status" value="1"/>
</dbReference>